<feature type="transmembrane region" description="Helical" evidence="1">
    <location>
        <begin position="273"/>
        <end position="291"/>
    </location>
</feature>
<dbReference type="GO" id="GO:0016747">
    <property type="term" value="F:acyltransferase activity, transferring groups other than amino-acyl groups"/>
    <property type="evidence" value="ECO:0007669"/>
    <property type="project" value="InterPro"/>
</dbReference>
<dbReference type="InterPro" id="IPR006621">
    <property type="entry name" value="Nose-resist-to-fluoxetine_N"/>
</dbReference>
<feature type="transmembrane region" description="Helical" evidence="1">
    <location>
        <begin position="430"/>
        <end position="453"/>
    </location>
</feature>
<organism evidence="3 4">
    <name type="scientific">Caenorhabditis nigoni</name>
    <dbReference type="NCBI Taxonomy" id="1611254"/>
    <lineage>
        <taxon>Eukaryota</taxon>
        <taxon>Metazoa</taxon>
        <taxon>Ecdysozoa</taxon>
        <taxon>Nematoda</taxon>
        <taxon>Chromadorea</taxon>
        <taxon>Rhabditida</taxon>
        <taxon>Rhabditina</taxon>
        <taxon>Rhabditomorpha</taxon>
        <taxon>Rhabditoidea</taxon>
        <taxon>Rhabditidae</taxon>
        <taxon>Peloderinae</taxon>
        <taxon>Caenorhabditis</taxon>
    </lineage>
</organism>
<dbReference type="InterPro" id="IPR052728">
    <property type="entry name" value="O2_lipid_transport_reg"/>
</dbReference>
<evidence type="ECO:0000259" key="2">
    <source>
        <dbReference type="SMART" id="SM00703"/>
    </source>
</evidence>
<dbReference type="SMART" id="SM00703">
    <property type="entry name" value="NRF"/>
    <property type="match status" value="1"/>
</dbReference>
<dbReference type="EMBL" id="PDUG01000005">
    <property type="protein sequence ID" value="PIC29791.1"/>
    <property type="molecule type" value="Genomic_DNA"/>
</dbReference>
<dbReference type="PROSITE" id="PS51257">
    <property type="entry name" value="PROKAR_LIPOPROTEIN"/>
    <property type="match status" value="1"/>
</dbReference>
<evidence type="ECO:0000256" key="1">
    <source>
        <dbReference type="SAM" id="Phobius"/>
    </source>
</evidence>
<keyword evidence="1" id="KW-1133">Transmembrane helix</keyword>
<keyword evidence="1" id="KW-0472">Membrane</keyword>
<keyword evidence="4" id="KW-1185">Reference proteome</keyword>
<dbReference type="Pfam" id="PF01757">
    <property type="entry name" value="Acyl_transf_3"/>
    <property type="match status" value="1"/>
</dbReference>
<dbReference type="PANTHER" id="PTHR11161">
    <property type="entry name" value="O-ACYLTRANSFERASE"/>
    <property type="match status" value="1"/>
</dbReference>
<dbReference type="Proteomes" id="UP000230233">
    <property type="component" value="Chromosome V"/>
</dbReference>
<evidence type="ECO:0000313" key="4">
    <source>
        <dbReference type="Proteomes" id="UP000230233"/>
    </source>
</evidence>
<dbReference type="PANTHER" id="PTHR11161:SF60">
    <property type="entry name" value="NOSE RESISTANT-TO-FLUOXETINE PROTEIN N-TERMINAL DOMAIN-CONTAINING PROTEIN"/>
    <property type="match status" value="1"/>
</dbReference>
<reference evidence="4" key="1">
    <citation type="submission" date="2017-10" db="EMBL/GenBank/DDBJ databases">
        <title>Rapid genome shrinkage in a self-fertile nematode reveals novel sperm competition proteins.</title>
        <authorList>
            <person name="Yin D."/>
            <person name="Schwarz E.M."/>
            <person name="Thomas C.G."/>
            <person name="Felde R.L."/>
            <person name="Korf I.F."/>
            <person name="Cutter A.D."/>
            <person name="Schartner C.M."/>
            <person name="Ralston E.J."/>
            <person name="Meyer B.J."/>
            <person name="Haag E.S."/>
        </authorList>
    </citation>
    <scope>NUCLEOTIDE SEQUENCE [LARGE SCALE GENOMIC DNA]</scope>
    <source>
        <strain evidence="4">JU1422</strain>
    </source>
</reference>
<accession>A0A2G5TRT6</accession>
<feature type="transmembrane region" description="Helical" evidence="1">
    <location>
        <begin position="473"/>
        <end position="494"/>
    </location>
</feature>
<dbReference type="OrthoDB" id="207378at2759"/>
<evidence type="ECO:0000313" key="3">
    <source>
        <dbReference type="EMBL" id="PIC29791.1"/>
    </source>
</evidence>
<sequence>MMTLTNKRVVGTQMALIFVNSVTGCLSRAQANIFLGGQSENLASGIGEKCQSDTKIWMDSLKILAEVSMKCLVEKKCSKKEQKVLEENFYALEQLDAFGKLPSTGIFEIPLIFDGNYQECQRISGTKYETNYCYLVLVPGKNSSCSSSGSSGLSPSATYFRSATCMSESCNSEDLPILFNRLKLLPFTACAAFCSKFPVEKNSGFWGFSIFLAVMISILLIASVVDFVLEKKKIKSSGCLLKILMCFSVWRNSEVILSVKEQKVGFIKSMDSIRFLSMLWVVTGHTFTFLIPPDTLIPGIQTCQSYWWKNLLYINNMGGSETACYAPSWYLALDTQLYLIAPIILIGLWFSSLIGSSLAGIGSVASVITVYVLYSIYDLPADFFGNGNTNLLYDMIYHKPWIRCPPYFMGLLVGYFLAEFGSQKVKIPWILAIFGWILAFGLGIACMFCTYDYDKGAKWSIFARATYYNFSRIAWSIFVSWVIIANHMGWGGPINNFMSHPIWQPLGRLSYCAYIVHFFTLFWFLNISDHSMHFYSTFQVFIYYAVPACLLSYIFAFF</sequence>
<protein>
    <recommendedName>
        <fullName evidence="2">Nose resistant-to-fluoxetine protein N-terminal domain-containing protein</fullName>
    </recommendedName>
</protein>
<proteinExistence type="predicted"/>
<dbReference type="Pfam" id="PF20146">
    <property type="entry name" value="NRF"/>
    <property type="match status" value="1"/>
</dbReference>
<feature type="transmembrane region" description="Helical" evidence="1">
    <location>
        <begin position="506"/>
        <end position="525"/>
    </location>
</feature>
<gene>
    <name evidence="3" type="primary">Cnig_chr_V.g21264</name>
    <name evidence="3" type="ORF">B9Z55_021264</name>
</gene>
<name>A0A2G5TRT6_9PELO</name>
<keyword evidence="1" id="KW-0812">Transmembrane</keyword>
<dbReference type="InterPro" id="IPR002656">
    <property type="entry name" value="Acyl_transf_3_dom"/>
</dbReference>
<feature type="transmembrane region" description="Helical" evidence="1">
    <location>
        <begin position="205"/>
        <end position="229"/>
    </location>
</feature>
<feature type="transmembrane region" description="Helical" evidence="1">
    <location>
        <begin position="357"/>
        <end position="377"/>
    </location>
</feature>
<feature type="transmembrane region" description="Helical" evidence="1">
    <location>
        <begin position="537"/>
        <end position="557"/>
    </location>
</feature>
<dbReference type="AlphaFoldDB" id="A0A2G5TRT6"/>
<comment type="caution">
    <text evidence="3">The sequence shown here is derived from an EMBL/GenBank/DDBJ whole genome shotgun (WGS) entry which is preliminary data.</text>
</comment>
<feature type="domain" description="Nose resistant-to-fluoxetine protein N-terminal" evidence="2">
    <location>
        <begin position="68"/>
        <end position="196"/>
    </location>
</feature>
<feature type="transmembrane region" description="Helical" evidence="1">
    <location>
        <begin position="329"/>
        <end position="350"/>
    </location>
</feature>